<evidence type="ECO:0000313" key="1">
    <source>
        <dbReference type="EnsemblMetazoa" id="PPA07046.1"/>
    </source>
</evidence>
<reference evidence="1" key="2">
    <citation type="submission" date="2022-06" db="UniProtKB">
        <authorList>
            <consortium name="EnsemblMetazoa"/>
        </authorList>
    </citation>
    <scope>IDENTIFICATION</scope>
    <source>
        <strain evidence="1">PS312</strain>
    </source>
</reference>
<accession>A0A8R1Y8X3</accession>
<sequence length="143" mass="15968">MLRRALFSVVAARGSTTNFFPVRLIKYGSKYEVLLIQNQARIPFRVRSLLAKGCSAYYQRSPNADVFGYNGSEVEGKDCLRKLMELPFQDKKTAAAAGSLLSSLEAAILIGLLMGMYKDDEEMERHGKILFLISLLVDSHSTQ</sequence>
<dbReference type="EnsemblMetazoa" id="PPA07046.1">
    <property type="protein sequence ID" value="PPA07046.1"/>
    <property type="gene ID" value="WBGene00096600"/>
</dbReference>
<keyword evidence="2" id="KW-1185">Reference proteome</keyword>
<organism evidence="1 2">
    <name type="scientific">Pristionchus pacificus</name>
    <name type="common">Parasitic nematode worm</name>
    <dbReference type="NCBI Taxonomy" id="54126"/>
    <lineage>
        <taxon>Eukaryota</taxon>
        <taxon>Metazoa</taxon>
        <taxon>Ecdysozoa</taxon>
        <taxon>Nematoda</taxon>
        <taxon>Chromadorea</taxon>
        <taxon>Rhabditida</taxon>
        <taxon>Rhabditina</taxon>
        <taxon>Diplogasteromorpha</taxon>
        <taxon>Diplogasteroidea</taxon>
        <taxon>Neodiplogasteridae</taxon>
        <taxon>Pristionchus</taxon>
    </lineage>
</organism>
<dbReference type="InterPro" id="IPR057711">
    <property type="entry name" value="DUF7951"/>
</dbReference>
<accession>A0A2A6B7V1</accession>
<protein>
    <submittedName>
        <fullName evidence="1">Uncharacterized protein</fullName>
    </submittedName>
</protein>
<name>A0A2A6B7V1_PRIPA</name>
<dbReference type="Pfam" id="PF25824">
    <property type="entry name" value="DUF7951"/>
    <property type="match status" value="1"/>
</dbReference>
<dbReference type="Proteomes" id="UP000005239">
    <property type="component" value="Unassembled WGS sequence"/>
</dbReference>
<reference evidence="2" key="1">
    <citation type="journal article" date="2008" name="Nat. Genet.">
        <title>The Pristionchus pacificus genome provides a unique perspective on nematode lifestyle and parasitism.</title>
        <authorList>
            <person name="Dieterich C."/>
            <person name="Clifton S.W."/>
            <person name="Schuster L.N."/>
            <person name="Chinwalla A."/>
            <person name="Delehaunty K."/>
            <person name="Dinkelacker I."/>
            <person name="Fulton L."/>
            <person name="Fulton R."/>
            <person name="Godfrey J."/>
            <person name="Minx P."/>
            <person name="Mitreva M."/>
            <person name="Roeseler W."/>
            <person name="Tian H."/>
            <person name="Witte H."/>
            <person name="Yang S.P."/>
            <person name="Wilson R.K."/>
            <person name="Sommer R.J."/>
        </authorList>
    </citation>
    <scope>NUCLEOTIDE SEQUENCE [LARGE SCALE GENOMIC DNA]</scope>
    <source>
        <strain evidence="2">PS312</strain>
    </source>
</reference>
<gene>
    <name evidence="1" type="primary">WBGene00096600</name>
</gene>
<dbReference type="AlphaFoldDB" id="A0A2A6B7V1"/>
<proteinExistence type="predicted"/>
<evidence type="ECO:0000313" key="2">
    <source>
        <dbReference type="Proteomes" id="UP000005239"/>
    </source>
</evidence>